<dbReference type="EMBL" id="ML143426">
    <property type="protein sequence ID" value="TBU28016.1"/>
    <property type="molecule type" value="Genomic_DNA"/>
</dbReference>
<accession>A0A4Q9MPI0</accession>
<sequence>MHLHALLGLPSITARTSGPGAKASHHRTGASSSSLRYVIDRTVASRRKQGWYLTVSGIYAQSRPAVHARSPSYNPLACTTHGASVWPPQEMNWQSPRTDTTPDSSRPAHKNSPWAAGYTSIGRVRFDASQSPLQCDRELPRTSDRLSTRTLHVNVSLARADPVTAGWCLPRWLIALPSLSGSDAVLTCSVTLNGALAA</sequence>
<gene>
    <name evidence="2" type="ORF">BD311DRAFT_759403</name>
</gene>
<evidence type="ECO:0000313" key="2">
    <source>
        <dbReference type="EMBL" id="TBU28016.1"/>
    </source>
</evidence>
<reference evidence="2" key="1">
    <citation type="submission" date="2019-01" db="EMBL/GenBank/DDBJ databases">
        <title>Draft genome sequences of three monokaryotic isolates of the white-rot basidiomycete fungus Dichomitus squalens.</title>
        <authorList>
            <consortium name="DOE Joint Genome Institute"/>
            <person name="Lopez S.C."/>
            <person name="Andreopoulos B."/>
            <person name="Pangilinan J."/>
            <person name="Lipzen A."/>
            <person name="Riley R."/>
            <person name="Ahrendt S."/>
            <person name="Ng V."/>
            <person name="Barry K."/>
            <person name="Daum C."/>
            <person name="Grigoriev I.V."/>
            <person name="Hilden K.S."/>
            <person name="Makela M.R."/>
            <person name="de Vries R.P."/>
        </authorList>
    </citation>
    <scope>NUCLEOTIDE SEQUENCE [LARGE SCALE GENOMIC DNA]</scope>
    <source>
        <strain evidence="2">OM18370.1</strain>
    </source>
</reference>
<name>A0A4Q9MPI0_9APHY</name>
<organism evidence="2">
    <name type="scientific">Dichomitus squalens</name>
    <dbReference type="NCBI Taxonomy" id="114155"/>
    <lineage>
        <taxon>Eukaryota</taxon>
        <taxon>Fungi</taxon>
        <taxon>Dikarya</taxon>
        <taxon>Basidiomycota</taxon>
        <taxon>Agaricomycotina</taxon>
        <taxon>Agaricomycetes</taxon>
        <taxon>Polyporales</taxon>
        <taxon>Polyporaceae</taxon>
        <taxon>Dichomitus</taxon>
    </lineage>
</organism>
<dbReference type="AlphaFoldDB" id="A0A4Q9MPI0"/>
<proteinExistence type="predicted"/>
<feature type="region of interest" description="Disordered" evidence="1">
    <location>
        <begin position="87"/>
        <end position="115"/>
    </location>
</feature>
<evidence type="ECO:0000256" key="1">
    <source>
        <dbReference type="SAM" id="MobiDB-lite"/>
    </source>
</evidence>
<dbReference type="Proteomes" id="UP000292957">
    <property type="component" value="Unassembled WGS sequence"/>
</dbReference>
<feature type="region of interest" description="Disordered" evidence="1">
    <location>
        <begin position="1"/>
        <end position="32"/>
    </location>
</feature>
<feature type="compositionally biased region" description="Polar residues" evidence="1">
    <location>
        <begin position="91"/>
        <end position="104"/>
    </location>
</feature>
<protein>
    <submittedName>
        <fullName evidence="2">Uncharacterized protein</fullName>
    </submittedName>
</protein>